<dbReference type="OrthoDB" id="9779408at2"/>
<evidence type="ECO:0000313" key="9">
    <source>
        <dbReference type="EMBL" id="SBS35361.1"/>
    </source>
</evidence>
<evidence type="ECO:0000256" key="7">
    <source>
        <dbReference type="PIRSR" id="PIRSR005096-2"/>
    </source>
</evidence>
<comment type="pathway">
    <text evidence="1 5">Carbohydrate metabolism; hexose metabolism.</text>
</comment>
<keyword evidence="4 5" id="KW-0119">Carbohydrate metabolism</keyword>
<dbReference type="InterPro" id="IPR047215">
    <property type="entry name" value="Galactose_mutarotase-like"/>
</dbReference>
<evidence type="ECO:0000256" key="8">
    <source>
        <dbReference type="PIRSR" id="PIRSR005096-3"/>
    </source>
</evidence>
<name>A0A1A8TNG5_9GAMM</name>
<feature type="binding site" evidence="8">
    <location>
        <begin position="169"/>
        <end position="171"/>
    </location>
    <ligand>
        <name>beta-D-galactose</name>
        <dbReference type="ChEBI" id="CHEBI:27667"/>
    </ligand>
</feature>
<keyword evidence="10" id="KW-1185">Reference proteome</keyword>
<dbReference type="Proteomes" id="UP000092544">
    <property type="component" value="Unassembled WGS sequence"/>
</dbReference>
<dbReference type="CDD" id="cd09019">
    <property type="entry name" value="galactose_mutarotase_like"/>
    <property type="match status" value="1"/>
</dbReference>
<dbReference type="EC" id="5.1.3.3" evidence="5"/>
<dbReference type="PANTHER" id="PTHR10091">
    <property type="entry name" value="ALDOSE-1-EPIMERASE"/>
    <property type="match status" value="1"/>
</dbReference>
<dbReference type="InterPro" id="IPR011013">
    <property type="entry name" value="Gal_mutarotase_sf_dom"/>
</dbReference>
<accession>A0A1A8TNG5</accession>
<keyword evidence="3 5" id="KW-0413">Isomerase</keyword>
<dbReference type="Gene3D" id="2.70.98.10">
    <property type="match status" value="1"/>
</dbReference>
<protein>
    <recommendedName>
        <fullName evidence="5">Aldose 1-epimerase</fullName>
        <ecNumber evidence="5">5.1.3.3</ecNumber>
    </recommendedName>
</protein>
<evidence type="ECO:0000256" key="4">
    <source>
        <dbReference type="ARBA" id="ARBA00023277"/>
    </source>
</evidence>
<feature type="active site" description="Proton donor" evidence="6">
    <location>
        <position position="169"/>
    </location>
</feature>
<proteinExistence type="inferred from homology"/>
<dbReference type="GO" id="GO:0033499">
    <property type="term" value="P:galactose catabolic process via UDP-galactose, Leloir pathway"/>
    <property type="evidence" value="ECO:0007669"/>
    <property type="project" value="TreeGrafter"/>
</dbReference>
<organism evidence="9 10">
    <name type="scientific">Marinomonas spartinae</name>
    <dbReference type="NCBI Taxonomy" id="1792290"/>
    <lineage>
        <taxon>Bacteria</taxon>
        <taxon>Pseudomonadati</taxon>
        <taxon>Pseudomonadota</taxon>
        <taxon>Gammaproteobacteria</taxon>
        <taxon>Oceanospirillales</taxon>
        <taxon>Oceanospirillaceae</taxon>
        <taxon>Marinomonas</taxon>
    </lineage>
</organism>
<evidence type="ECO:0000256" key="3">
    <source>
        <dbReference type="ARBA" id="ARBA00023235"/>
    </source>
</evidence>
<feature type="binding site" evidence="7">
    <location>
        <position position="230"/>
    </location>
    <ligand>
        <name>beta-D-galactose</name>
        <dbReference type="ChEBI" id="CHEBI:27667"/>
    </ligand>
</feature>
<evidence type="ECO:0000256" key="2">
    <source>
        <dbReference type="ARBA" id="ARBA00006206"/>
    </source>
</evidence>
<dbReference type="SUPFAM" id="SSF74650">
    <property type="entry name" value="Galactose mutarotase-like"/>
    <property type="match status" value="1"/>
</dbReference>
<dbReference type="STRING" id="1792290.MSP8886_03360"/>
<dbReference type="GO" id="GO:0006006">
    <property type="term" value="P:glucose metabolic process"/>
    <property type="evidence" value="ECO:0007669"/>
    <property type="project" value="TreeGrafter"/>
</dbReference>
<sequence>MSQQKQTTAIVDSNQIELNNGQLRVVILSLGASIQSIHLNGYEHSLVLGSTTLDRYLDQAKYFGAVVGRVANRTAQGHALIDNQQYTLPLSPPEKHHLHGGPLGTSSKNWTVVEHNDEQVHLQSTLADGEMGYPGKMIVDVFYRLDGSELELEILATADQLTICNFAGHSYFNLDGQGSVLNHKLAIQAEHYLPVTEELIPTGEVQAVQGTPFDFRTLRRISREDYPSLDTNFCLAQDKQSVRDVATLIGPLTGIQMSLKTNETGLQIYDGRHIQLAQEHNINHSALSAYSGLAMEAQAWPDAIHHEHFPSILLSPEDRYQQITRYCFA</sequence>
<dbReference type="UniPathway" id="UPA00242"/>
<dbReference type="GO" id="GO:0004034">
    <property type="term" value="F:aldose 1-epimerase activity"/>
    <property type="evidence" value="ECO:0007669"/>
    <property type="project" value="UniProtKB-EC"/>
</dbReference>
<dbReference type="PANTHER" id="PTHR10091:SF49">
    <property type="entry name" value="ALDOSE 1-EPIMERASE"/>
    <property type="match status" value="1"/>
</dbReference>
<comment type="catalytic activity">
    <reaction evidence="5">
        <text>alpha-D-glucose = beta-D-glucose</text>
        <dbReference type="Rhea" id="RHEA:10264"/>
        <dbReference type="ChEBI" id="CHEBI:15903"/>
        <dbReference type="ChEBI" id="CHEBI:17925"/>
        <dbReference type="EC" id="5.1.3.3"/>
    </reaction>
</comment>
<gene>
    <name evidence="9" type="primary">galM</name>
    <name evidence="9" type="ORF">MSP8886_03360</name>
</gene>
<evidence type="ECO:0000256" key="5">
    <source>
        <dbReference type="PIRNR" id="PIRNR005096"/>
    </source>
</evidence>
<dbReference type="InterPro" id="IPR014718">
    <property type="entry name" value="GH-type_carb-bd"/>
</dbReference>
<dbReference type="InterPro" id="IPR015443">
    <property type="entry name" value="Aldose_1-epimerase"/>
</dbReference>
<dbReference type="AlphaFoldDB" id="A0A1A8TNG5"/>
<evidence type="ECO:0000256" key="1">
    <source>
        <dbReference type="ARBA" id="ARBA00005028"/>
    </source>
</evidence>
<dbReference type="RefSeq" id="WP_067018486.1">
    <property type="nucleotide sequence ID" value="NZ_FLOB01000009.1"/>
</dbReference>
<dbReference type="GO" id="GO:0030246">
    <property type="term" value="F:carbohydrate binding"/>
    <property type="evidence" value="ECO:0007669"/>
    <property type="project" value="InterPro"/>
</dbReference>
<feature type="binding site" evidence="8">
    <location>
        <begin position="72"/>
        <end position="73"/>
    </location>
    <ligand>
        <name>beta-D-galactose</name>
        <dbReference type="ChEBI" id="CHEBI:27667"/>
    </ligand>
</feature>
<comment type="similarity">
    <text evidence="2 5">Belongs to the aldose epimerase family.</text>
</comment>
<evidence type="ECO:0000313" key="10">
    <source>
        <dbReference type="Proteomes" id="UP000092544"/>
    </source>
</evidence>
<reference evidence="9 10" key="1">
    <citation type="submission" date="2016-06" db="EMBL/GenBank/DDBJ databases">
        <authorList>
            <person name="Kjaerup R.B."/>
            <person name="Dalgaard T.S."/>
            <person name="Juul-Madsen H.R."/>
        </authorList>
    </citation>
    <scope>NUCLEOTIDE SEQUENCE [LARGE SCALE GENOMIC DNA]</scope>
    <source>
        <strain evidence="9 10">CECT 8886</strain>
    </source>
</reference>
<dbReference type="Pfam" id="PF01263">
    <property type="entry name" value="Aldose_epim"/>
    <property type="match status" value="1"/>
</dbReference>
<feature type="active site" description="Proton acceptor" evidence="6">
    <location>
        <position position="296"/>
    </location>
</feature>
<dbReference type="PIRSF" id="PIRSF005096">
    <property type="entry name" value="GALM"/>
    <property type="match status" value="1"/>
</dbReference>
<dbReference type="EMBL" id="FLOB01000009">
    <property type="protein sequence ID" value="SBS35361.1"/>
    <property type="molecule type" value="Genomic_DNA"/>
</dbReference>
<dbReference type="InterPro" id="IPR008183">
    <property type="entry name" value="Aldose_1/G6P_1-epimerase"/>
</dbReference>
<evidence type="ECO:0000256" key="6">
    <source>
        <dbReference type="PIRSR" id="PIRSR005096-1"/>
    </source>
</evidence>